<name>A0A1N7E381_9ACTN</name>
<accession>A0A1N7E381</accession>
<keyword evidence="1" id="KW-0808">Transferase</keyword>
<sequence>MALPMTNERRSYPSVMNIRVVARNAARPAYLPVMTRKIWSRLSHGHDRERNAARAWAAKHAQDMDTWGNAVDPVLWREGKEFAESLADLARPRMEALAAAGVDLGGAGGLELLYLLTRVVRPALALETGVAAGWSTAAMLAAMRVNGTGRLMSSDFPFFRIANPERYIGYVVPNDLKGRWSLRIKGDRRNLEEFLSPDTMVDLVHYDSDKTRDGREFFLRRVRPHLTGRHVMVVDDIQDNLVFREYAERQPLFRVFAYEGKYIGVTGSGLRAVERR</sequence>
<protein>
    <submittedName>
        <fullName evidence="1">Predicted O-methyltransferase YrrM</fullName>
    </submittedName>
</protein>
<evidence type="ECO:0000313" key="1">
    <source>
        <dbReference type="EMBL" id="SIR82478.1"/>
    </source>
</evidence>
<dbReference type="GO" id="GO:0032259">
    <property type="term" value="P:methylation"/>
    <property type="evidence" value="ECO:0007669"/>
    <property type="project" value="UniProtKB-KW"/>
</dbReference>
<gene>
    <name evidence="1" type="ORF">SAMN05421833_116119</name>
</gene>
<dbReference type="Gene3D" id="3.40.50.150">
    <property type="entry name" value="Vaccinia Virus protein VP39"/>
    <property type="match status" value="1"/>
</dbReference>
<dbReference type="InterPro" id="IPR029063">
    <property type="entry name" value="SAM-dependent_MTases_sf"/>
</dbReference>
<keyword evidence="2" id="KW-1185">Reference proteome</keyword>
<keyword evidence="1" id="KW-0489">Methyltransferase</keyword>
<dbReference type="GO" id="GO:0008168">
    <property type="term" value="F:methyltransferase activity"/>
    <property type="evidence" value="ECO:0007669"/>
    <property type="project" value="UniProtKB-KW"/>
</dbReference>
<proteinExistence type="predicted"/>
<dbReference type="Proteomes" id="UP000186096">
    <property type="component" value="Unassembled WGS sequence"/>
</dbReference>
<dbReference type="AlphaFoldDB" id="A0A1N7E381"/>
<dbReference type="EMBL" id="FTNI01000016">
    <property type="protein sequence ID" value="SIR82478.1"/>
    <property type="molecule type" value="Genomic_DNA"/>
</dbReference>
<organism evidence="1 2">
    <name type="scientific">Microbispora rosea</name>
    <dbReference type="NCBI Taxonomy" id="58117"/>
    <lineage>
        <taxon>Bacteria</taxon>
        <taxon>Bacillati</taxon>
        <taxon>Actinomycetota</taxon>
        <taxon>Actinomycetes</taxon>
        <taxon>Streptosporangiales</taxon>
        <taxon>Streptosporangiaceae</taxon>
        <taxon>Microbispora</taxon>
    </lineage>
</organism>
<dbReference type="STRING" id="58117.SAMN05421833_116119"/>
<reference evidence="2" key="1">
    <citation type="submission" date="2017-01" db="EMBL/GenBank/DDBJ databases">
        <authorList>
            <person name="Varghese N."/>
            <person name="Submissions S."/>
        </authorList>
    </citation>
    <scope>NUCLEOTIDE SEQUENCE [LARGE SCALE GENOMIC DNA]</scope>
    <source>
        <strain evidence="2">ATCC 12950</strain>
    </source>
</reference>
<evidence type="ECO:0000313" key="2">
    <source>
        <dbReference type="Proteomes" id="UP000186096"/>
    </source>
</evidence>
<dbReference type="Pfam" id="PF13578">
    <property type="entry name" value="Methyltransf_24"/>
    <property type="match status" value="1"/>
</dbReference>
<dbReference type="SUPFAM" id="SSF53335">
    <property type="entry name" value="S-adenosyl-L-methionine-dependent methyltransferases"/>
    <property type="match status" value="1"/>
</dbReference>